<dbReference type="Proteomes" id="UP001285154">
    <property type="component" value="Unassembled WGS sequence"/>
</dbReference>
<evidence type="ECO:0000313" key="1">
    <source>
        <dbReference type="EMBL" id="MDX8533186.1"/>
    </source>
</evidence>
<gene>
    <name evidence="1" type="ORF">RFM42_19510</name>
</gene>
<reference evidence="1 2" key="1">
    <citation type="submission" date="2023-08" db="EMBL/GenBank/DDBJ databases">
        <title>Implementing the SeqCode for naming new Mesorhizobium species isolated from Vachellia karroo root nodules.</title>
        <authorList>
            <person name="Van Lill M."/>
        </authorList>
    </citation>
    <scope>NUCLEOTIDE SEQUENCE [LARGE SCALE GENOMIC DNA]</scope>
    <source>
        <strain evidence="1 2">VK25D</strain>
    </source>
</reference>
<name>A0ABU5AAF1_9HYPH</name>
<organism evidence="1 2">
    <name type="scientific">Mesorhizobium vachelliae</name>
    <dbReference type="NCBI Taxonomy" id="3072309"/>
    <lineage>
        <taxon>Bacteria</taxon>
        <taxon>Pseudomonadati</taxon>
        <taxon>Pseudomonadota</taxon>
        <taxon>Alphaproteobacteria</taxon>
        <taxon>Hyphomicrobiales</taxon>
        <taxon>Phyllobacteriaceae</taxon>
        <taxon>Mesorhizobium</taxon>
    </lineage>
</organism>
<proteinExistence type="predicted"/>
<keyword evidence="2" id="KW-1185">Reference proteome</keyword>
<evidence type="ECO:0000313" key="2">
    <source>
        <dbReference type="Proteomes" id="UP001285154"/>
    </source>
</evidence>
<comment type="caution">
    <text evidence="1">The sequence shown here is derived from an EMBL/GenBank/DDBJ whole genome shotgun (WGS) entry which is preliminary data.</text>
</comment>
<protein>
    <submittedName>
        <fullName evidence="1">Uncharacterized protein</fullName>
    </submittedName>
</protein>
<dbReference type="RefSeq" id="WP_320249907.1">
    <property type="nucleotide sequence ID" value="NZ_JAVIIQ010000007.1"/>
</dbReference>
<dbReference type="EMBL" id="JAVIIQ010000007">
    <property type="protein sequence ID" value="MDX8533186.1"/>
    <property type="molecule type" value="Genomic_DNA"/>
</dbReference>
<sequence length="53" mass="5913">MIELIRGGEGALGFAILGAERQAKHESERVKCRFVSKPFGVVTGRFRNLVKPR</sequence>
<accession>A0ABU5AAF1</accession>